<organism evidence="4">
    <name type="scientific">Soboliphyme baturini</name>
    <dbReference type="NCBI Taxonomy" id="241478"/>
    <lineage>
        <taxon>Eukaryota</taxon>
        <taxon>Metazoa</taxon>
        <taxon>Ecdysozoa</taxon>
        <taxon>Nematoda</taxon>
        <taxon>Enoplea</taxon>
        <taxon>Dorylaimia</taxon>
        <taxon>Dioctophymatida</taxon>
        <taxon>Dioctophymatoidea</taxon>
        <taxon>Soboliphymatidae</taxon>
        <taxon>Soboliphyme</taxon>
    </lineage>
</organism>
<evidence type="ECO:0000313" key="3">
    <source>
        <dbReference type="Proteomes" id="UP000270296"/>
    </source>
</evidence>
<dbReference type="SUPFAM" id="SSF103657">
    <property type="entry name" value="BAR/IMD domain-like"/>
    <property type="match status" value="1"/>
</dbReference>
<dbReference type="EMBL" id="UZAM01011770">
    <property type="protein sequence ID" value="VDP18125.1"/>
    <property type="molecule type" value="Genomic_DNA"/>
</dbReference>
<name>A0A183IYA0_9BILA</name>
<sequence>MSLAGLRKQLNKANQYVSERVGAAEATKLDDTYHEMERKVDATSELIEDVIAKTREYLQPNPAVRAKMATVSTISKLRGTAKSTPYPQQEGILADAMLKYGRLLGENSYFGKSLMDASETFKSLADIKYALEDNVKQNFIDPLLHLQANDLKEVMVGTDFDVQHVRLTTPH</sequence>
<dbReference type="InterPro" id="IPR027267">
    <property type="entry name" value="AH/BAR_dom_sf"/>
</dbReference>
<dbReference type="SMART" id="SM00721">
    <property type="entry name" value="BAR"/>
    <property type="match status" value="1"/>
</dbReference>
<proteinExistence type="predicted"/>
<dbReference type="WBParaSite" id="SBAD_0000890901-mRNA-1">
    <property type="protein sequence ID" value="SBAD_0000890901-mRNA-1"/>
    <property type="gene ID" value="SBAD_0000890901"/>
</dbReference>
<dbReference type="Proteomes" id="UP000270296">
    <property type="component" value="Unassembled WGS sequence"/>
</dbReference>
<dbReference type="GO" id="GO:0005737">
    <property type="term" value="C:cytoplasm"/>
    <property type="evidence" value="ECO:0007669"/>
    <property type="project" value="InterPro"/>
</dbReference>
<reference evidence="4" key="1">
    <citation type="submission" date="2016-06" db="UniProtKB">
        <authorList>
            <consortium name="WormBaseParasite"/>
        </authorList>
    </citation>
    <scope>IDENTIFICATION</scope>
</reference>
<feature type="domain" description="BAR" evidence="1">
    <location>
        <begin position="5"/>
        <end position="171"/>
    </location>
</feature>
<dbReference type="AlphaFoldDB" id="A0A183IYA0"/>
<reference evidence="2 3" key="2">
    <citation type="submission" date="2018-11" db="EMBL/GenBank/DDBJ databases">
        <authorList>
            <consortium name="Pathogen Informatics"/>
        </authorList>
    </citation>
    <scope>NUCLEOTIDE SEQUENCE [LARGE SCALE GENOMIC DNA]</scope>
</reference>
<dbReference type="Pfam" id="PF03114">
    <property type="entry name" value="BAR"/>
    <property type="match status" value="1"/>
</dbReference>
<dbReference type="OrthoDB" id="443981at2759"/>
<protein>
    <submittedName>
        <fullName evidence="4">BAR domain-containing protein</fullName>
    </submittedName>
</protein>
<keyword evidence="3" id="KW-1185">Reference proteome</keyword>
<evidence type="ECO:0000313" key="2">
    <source>
        <dbReference type="EMBL" id="VDP18125.1"/>
    </source>
</evidence>
<accession>A0A183IYA0</accession>
<evidence type="ECO:0000259" key="1">
    <source>
        <dbReference type="SMART" id="SM00721"/>
    </source>
</evidence>
<dbReference type="InterPro" id="IPR004148">
    <property type="entry name" value="BAR_dom"/>
</dbReference>
<dbReference type="Gene3D" id="1.20.1270.60">
    <property type="entry name" value="Arfaptin homology (AH) domain/BAR domain"/>
    <property type="match status" value="1"/>
</dbReference>
<gene>
    <name evidence="2" type="ORF">SBAD_LOCUS8598</name>
</gene>
<evidence type="ECO:0000313" key="4">
    <source>
        <dbReference type="WBParaSite" id="SBAD_0000890901-mRNA-1"/>
    </source>
</evidence>